<dbReference type="Proteomes" id="UP001521785">
    <property type="component" value="Unassembled WGS sequence"/>
</dbReference>
<evidence type="ECO:0000256" key="2">
    <source>
        <dbReference type="SAM" id="MobiDB-lite"/>
    </source>
</evidence>
<dbReference type="EMBL" id="JAKJXO020000001">
    <property type="protein sequence ID" value="KAL1612445.1"/>
    <property type="molecule type" value="Genomic_DNA"/>
</dbReference>
<evidence type="ECO:0000313" key="3">
    <source>
        <dbReference type="EMBL" id="KAL1612445.1"/>
    </source>
</evidence>
<keyword evidence="4" id="KW-1185">Reference proteome</keyword>
<protein>
    <submittedName>
        <fullName evidence="3">Protein SOSEKI 1</fullName>
    </submittedName>
</protein>
<organism evidence="3 4">
    <name type="scientific">Paraconiothyrium brasiliense</name>
    <dbReference type="NCBI Taxonomy" id="300254"/>
    <lineage>
        <taxon>Eukaryota</taxon>
        <taxon>Fungi</taxon>
        <taxon>Dikarya</taxon>
        <taxon>Ascomycota</taxon>
        <taxon>Pezizomycotina</taxon>
        <taxon>Dothideomycetes</taxon>
        <taxon>Pleosporomycetidae</taxon>
        <taxon>Pleosporales</taxon>
        <taxon>Massarineae</taxon>
        <taxon>Didymosphaeriaceae</taxon>
        <taxon>Paraconiothyrium</taxon>
    </lineage>
</organism>
<gene>
    <name evidence="3" type="primary">SOK1</name>
    <name evidence="3" type="ORF">SLS60_000672</name>
</gene>
<proteinExistence type="inferred from homology"/>
<dbReference type="PANTHER" id="PTHR12832:SF11">
    <property type="entry name" value="LD23868P"/>
    <property type="match status" value="1"/>
</dbReference>
<evidence type="ECO:0000313" key="4">
    <source>
        <dbReference type="Proteomes" id="UP001521785"/>
    </source>
</evidence>
<comment type="similarity">
    <text evidence="1">Belongs to the TCP11 family.</text>
</comment>
<feature type="compositionally biased region" description="Pro residues" evidence="2">
    <location>
        <begin position="562"/>
        <end position="574"/>
    </location>
</feature>
<accession>A0ABR3S6W5</accession>
<sequence length="608" mass="68602">MAERDVAEELMEYLKSHVEGMPSYGSEAQRDELVAAFRQAPTLPPVTKQSLSELDIQNIISNIKLRHDVNFDKDLSFRPNNEGPRGQQKARYSDRYWLALEAELHLYTRLFQGTPPFRPSGLVNASVYFQRAQRRVPKAFETIHEVLKSLVPDRDHQRVDEHLDVRMLMQEIERGVCDMVALVEWTARLLKEHCAPMRDEWVDKMVGRMREGAAAHDLKTIVLSLQDLIGMLETMKLDVANHQIRNLKPLLIEDTINYEKHYHLDRIVNKRSKVNFEAAQRWWACVVQDLQVQHTSATKDAARTRLELFSQAVVSSLFSRDVQQELPDTFYLDSDRLRALKSEVEDLVHFEICFSMFSQLRKNFGHVGAVSNATRDRVRSSLSAIMGESMGHGSQAWIYNSESLSLEISRQAQLIAGRSPFFDHHNLQATNECLRSLFHNTFTFHASTLEAVLLVQVLGSINKHINSSPTELYNSLVASPPPTSTPPFITAPPTIDTFSFYNNTPQDRLSDLSKRISHIVLLHWRIWAPIAYVQDDASGVSTHLLLPPQPAVTLSAQSQSASPPPPAPMCPAPAPEHDVPVVGLMKTGEPPDPGSGYENGVSDQTSLP</sequence>
<reference evidence="3 4" key="1">
    <citation type="submission" date="2024-02" db="EMBL/GenBank/DDBJ databases">
        <title>De novo assembly and annotation of 12 fungi associated with fruit tree decline syndrome in Ontario, Canada.</title>
        <authorList>
            <person name="Sulman M."/>
            <person name="Ellouze W."/>
            <person name="Ilyukhin E."/>
        </authorList>
    </citation>
    <scope>NUCLEOTIDE SEQUENCE [LARGE SCALE GENOMIC DNA]</scope>
    <source>
        <strain evidence="3 4">M42-189</strain>
    </source>
</reference>
<evidence type="ECO:0000256" key="1">
    <source>
        <dbReference type="ARBA" id="ARBA00010954"/>
    </source>
</evidence>
<name>A0ABR3S6W5_9PLEO</name>
<comment type="caution">
    <text evidence="3">The sequence shown here is derived from an EMBL/GenBank/DDBJ whole genome shotgun (WGS) entry which is preliminary data.</text>
</comment>
<feature type="region of interest" description="Disordered" evidence="2">
    <location>
        <begin position="555"/>
        <end position="608"/>
    </location>
</feature>
<dbReference type="Pfam" id="PF05794">
    <property type="entry name" value="Tcp11"/>
    <property type="match status" value="1"/>
</dbReference>
<dbReference type="InterPro" id="IPR008862">
    <property type="entry name" value="Tcp11"/>
</dbReference>
<dbReference type="PANTHER" id="PTHR12832">
    <property type="entry name" value="TESTIS-SPECIFIC PROTEIN PBS13 T-COMPLEX 11"/>
    <property type="match status" value="1"/>
</dbReference>